<dbReference type="SUPFAM" id="SSF57850">
    <property type="entry name" value="RING/U-box"/>
    <property type="match status" value="1"/>
</dbReference>
<keyword evidence="1" id="KW-0479">Metal-binding</keyword>
<keyword evidence="3" id="KW-0862">Zinc</keyword>
<evidence type="ECO:0000256" key="5">
    <source>
        <dbReference type="SAM" id="Coils"/>
    </source>
</evidence>
<name>A0A4Z1PFX6_9PEZI</name>
<dbReference type="OrthoDB" id="1630758at2759"/>
<feature type="domain" description="RING-type" evidence="7">
    <location>
        <begin position="112"/>
        <end position="154"/>
    </location>
</feature>
<proteinExistence type="predicted"/>
<dbReference type="STRING" id="86259.A0A4Z1PFX6"/>
<feature type="region of interest" description="Disordered" evidence="6">
    <location>
        <begin position="445"/>
        <end position="485"/>
    </location>
</feature>
<dbReference type="InterPro" id="IPR013083">
    <property type="entry name" value="Znf_RING/FYVE/PHD"/>
</dbReference>
<dbReference type="PANTHER" id="PTHR10131:SF94">
    <property type="entry name" value="TNF RECEPTOR-ASSOCIATED FACTOR 4"/>
    <property type="match status" value="1"/>
</dbReference>
<evidence type="ECO:0000256" key="4">
    <source>
        <dbReference type="PROSITE-ProRule" id="PRU00175"/>
    </source>
</evidence>
<evidence type="ECO:0000256" key="2">
    <source>
        <dbReference type="ARBA" id="ARBA00022771"/>
    </source>
</evidence>
<dbReference type="Gene3D" id="3.30.40.10">
    <property type="entry name" value="Zinc/RING finger domain, C3HC4 (zinc finger)"/>
    <property type="match status" value="2"/>
</dbReference>
<dbReference type="EMBL" id="SNSC02000009">
    <property type="protein sequence ID" value="TID21815.1"/>
    <property type="molecule type" value="Genomic_DNA"/>
</dbReference>
<dbReference type="InterPro" id="IPR001841">
    <property type="entry name" value="Znf_RING"/>
</dbReference>
<dbReference type="Proteomes" id="UP000298493">
    <property type="component" value="Unassembled WGS sequence"/>
</dbReference>
<gene>
    <name evidence="8" type="ORF">E6O75_ATG05210</name>
</gene>
<evidence type="ECO:0000256" key="3">
    <source>
        <dbReference type="ARBA" id="ARBA00022833"/>
    </source>
</evidence>
<evidence type="ECO:0000313" key="8">
    <source>
        <dbReference type="EMBL" id="TID21815.1"/>
    </source>
</evidence>
<dbReference type="InterPro" id="IPR018957">
    <property type="entry name" value="Znf_C3HC4_RING-type"/>
</dbReference>
<evidence type="ECO:0000259" key="7">
    <source>
        <dbReference type="PROSITE" id="PS50089"/>
    </source>
</evidence>
<evidence type="ECO:0000313" key="9">
    <source>
        <dbReference type="Proteomes" id="UP000298493"/>
    </source>
</evidence>
<dbReference type="SUPFAM" id="SSF49599">
    <property type="entry name" value="TRAF domain-like"/>
    <property type="match status" value="2"/>
</dbReference>
<evidence type="ECO:0000256" key="6">
    <source>
        <dbReference type="SAM" id="MobiDB-lite"/>
    </source>
</evidence>
<reference evidence="8 9" key="1">
    <citation type="submission" date="2019-04" db="EMBL/GenBank/DDBJ databases">
        <title>High contiguity whole genome sequence and gene annotation resource for two Venturia nashicola isolates.</title>
        <authorList>
            <person name="Prokchorchik M."/>
            <person name="Won K."/>
            <person name="Lee Y."/>
            <person name="Choi E.D."/>
            <person name="Segonzac C."/>
            <person name="Sohn K.H."/>
        </authorList>
    </citation>
    <scope>NUCLEOTIDE SEQUENCE [LARGE SCALE GENOMIC DNA]</scope>
    <source>
        <strain evidence="8 9">PRI2</strain>
    </source>
</reference>
<sequence>MEEEHLETDSFSFSADQGFPPQFPFYESPEELRMGDSYWVGEDGEVGSGVHDMDDIHISNAGARATSRSISSFIKSCELQLLQDRVAGRMDFHHVDLRALDYLETPNENLICAICASAFVQPMELGCGHSFCTDCLYQHFQSGIQNSRRCPKCREEVEVVSPVSTILSHLLDELEVECPNRGSGCTQHTKRYTVRDHVKQYCLFTEIPCSSPDCDLFIERRFAGEDCLHSYVECEDCLEQIMEKDLVTHQSEVCQEGFIFCRFCEDEVRRMNLNAHHAICDLYPEPCPGNVVGCKFSNSRRATEDHAKSCPMAIMAPHISAQSKQQVQTQAENDRLHEAIASVETRLEDLETICKQLSSSIKLERRRSMMPPEGTVSATRVEDLNSRIDEMSSDYTSRFDNVTSDNARLTMILTNENLRNQQQFHTLSAALTALRTQVTHLVATRNTGSNTATNRPATGGARGGGVALESDRGVLYSERREPPKL</sequence>
<accession>A0A4Z1PFX6</accession>
<dbReference type="PROSITE" id="PS50089">
    <property type="entry name" value="ZF_RING_2"/>
    <property type="match status" value="1"/>
</dbReference>
<dbReference type="GO" id="GO:0008270">
    <property type="term" value="F:zinc ion binding"/>
    <property type="evidence" value="ECO:0007669"/>
    <property type="project" value="UniProtKB-KW"/>
</dbReference>
<organism evidence="8 9">
    <name type="scientific">Venturia nashicola</name>
    <dbReference type="NCBI Taxonomy" id="86259"/>
    <lineage>
        <taxon>Eukaryota</taxon>
        <taxon>Fungi</taxon>
        <taxon>Dikarya</taxon>
        <taxon>Ascomycota</taxon>
        <taxon>Pezizomycotina</taxon>
        <taxon>Dothideomycetes</taxon>
        <taxon>Pleosporomycetidae</taxon>
        <taxon>Venturiales</taxon>
        <taxon>Venturiaceae</taxon>
        <taxon>Venturia</taxon>
    </lineage>
</organism>
<dbReference type="InterPro" id="IPR017907">
    <property type="entry name" value="Znf_RING_CS"/>
</dbReference>
<keyword evidence="9" id="KW-1185">Reference proteome</keyword>
<dbReference type="AlphaFoldDB" id="A0A4Z1PFX6"/>
<dbReference type="Pfam" id="PF00097">
    <property type="entry name" value="zf-C3HC4"/>
    <property type="match status" value="1"/>
</dbReference>
<feature type="coiled-coil region" evidence="5">
    <location>
        <begin position="333"/>
        <end position="367"/>
    </location>
</feature>
<evidence type="ECO:0000256" key="1">
    <source>
        <dbReference type="ARBA" id="ARBA00022723"/>
    </source>
</evidence>
<dbReference type="PANTHER" id="PTHR10131">
    <property type="entry name" value="TNF RECEPTOR ASSOCIATED FACTOR"/>
    <property type="match status" value="1"/>
</dbReference>
<dbReference type="PROSITE" id="PS00518">
    <property type="entry name" value="ZF_RING_1"/>
    <property type="match status" value="1"/>
</dbReference>
<comment type="caution">
    <text evidence="8">The sequence shown here is derived from an EMBL/GenBank/DDBJ whole genome shotgun (WGS) entry which is preliminary data.</text>
</comment>
<feature type="compositionally biased region" description="Polar residues" evidence="6">
    <location>
        <begin position="445"/>
        <end position="456"/>
    </location>
</feature>
<feature type="compositionally biased region" description="Basic and acidic residues" evidence="6">
    <location>
        <begin position="469"/>
        <end position="485"/>
    </location>
</feature>
<dbReference type="SMART" id="SM00184">
    <property type="entry name" value="RING"/>
    <property type="match status" value="1"/>
</dbReference>
<keyword evidence="5" id="KW-0175">Coiled coil</keyword>
<keyword evidence="2 4" id="KW-0863">Zinc-finger</keyword>
<protein>
    <submittedName>
        <fullName evidence="8">Zinc finger TRAF-type</fullName>
    </submittedName>
</protein>